<feature type="chain" id="PRO_5006619851" description="Outer membrane protein beta-barrel domain-containing protein" evidence="1">
    <location>
        <begin position="20"/>
        <end position="249"/>
    </location>
</feature>
<proteinExistence type="predicted"/>
<gene>
    <name evidence="3" type="ORF">PIOMA14_I_0164</name>
</gene>
<dbReference type="RefSeq" id="WP_096404818.1">
    <property type="nucleotide sequence ID" value="NZ_AP014597.1"/>
</dbReference>
<sequence length="249" mass="27707">MHRKILTALLMILPLCAYAQVGDHRSDLSIGGNAGYVLSNVGFDPKVSQSMHGGITAGLSVKYVCEKYFNTICSIYGEVNYASMGWKQNIRTSKDEPVINANGTAEEYSRTLNYLQIPVFAHLAWGREQSGFNFFVQAGPQIGILLNETTAKNYETPNLSKDGSGRSNTIIEQESMPVEKKFDYGIAAGLGAEWNIRHLGHFLIEVRYYYGLGNIYGNTKQDFFGKSNNSNILVKATYLFDITKSKNNK</sequence>
<dbReference type="EMBL" id="AP014597">
    <property type="protein sequence ID" value="BAU16673.1"/>
    <property type="molecule type" value="Genomic_DNA"/>
</dbReference>
<name>A0A0S3UGM7_PREIN</name>
<dbReference type="SUPFAM" id="SSF56925">
    <property type="entry name" value="OMPA-like"/>
    <property type="match status" value="1"/>
</dbReference>
<protein>
    <recommendedName>
        <fullName evidence="2">Outer membrane protein beta-barrel domain-containing protein</fullName>
    </recommendedName>
</protein>
<dbReference type="Proteomes" id="UP000217431">
    <property type="component" value="Chromosome I"/>
</dbReference>
<dbReference type="InterPro" id="IPR011250">
    <property type="entry name" value="OMP/PagP_B-barrel"/>
</dbReference>
<feature type="signal peptide" evidence="1">
    <location>
        <begin position="1"/>
        <end position="19"/>
    </location>
</feature>
<accession>A0A0S3UGM7</accession>
<dbReference type="STRING" id="28131.BWX40_07095"/>
<evidence type="ECO:0000313" key="3">
    <source>
        <dbReference type="EMBL" id="BAU16673.1"/>
    </source>
</evidence>
<organism evidence="3 4">
    <name type="scientific">Prevotella intermedia</name>
    <dbReference type="NCBI Taxonomy" id="28131"/>
    <lineage>
        <taxon>Bacteria</taxon>
        <taxon>Pseudomonadati</taxon>
        <taxon>Bacteroidota</taxon>
        <taxon>Bacteroidia</taxon>
        <taxon>Bacteroidales</taxon>
        <taxon>Prevotellaceae</taxon>
        <taxon>Prevotella</taxon>
    </lineage>
</organism>
<feature type="domain" description="Outer membrane protein beta-barrel" evidence="2">
    <location>
        <begin position="19"/>
        <end position="216"/>
    </location>
</feature>
<dbReference type="InterPro" id="IPR025665">
    <property type="entry name" value="Beta-barrel_OMP_2"/>
</dbReference>
<dbReference type="AlphaFoldDB" id="A0A0S3UGM7"/>
<reference evidence="3 4" key="1">
    <citation type="journal article" date="2016" name="DNA Res.">
        <title>The complete genome sequencing of Prevotella intermedia strain OMA14 and a subsequent fine-scale, intra-species genomic comparison reveal an unusual amplification of conjugative and mobile transposons and identify a novel Prevotella-lineage-specific repeat.</title>
        <authorList>
            <person name="Naito M."/>
            <person name="Ogura Y."/>
            <person name="Itoh T."/>
            <person name="Shoji M."/>
            <person name="Okamoto M."/>
            <person name="Hayashi T."/>
            <person name="Nakayama K."/>
        </authorList>
    </citation>
    <scope>NUCLEOTIDE SEQUENCE [LARGE SCALE GENOMIC DNA]</scope>
    <source>
        <strain evidence="3 4">OMA14</strain>
    </source>
</reference>
<keyword evidence="1" id="KW-0732">Signal</keyword>
<evidence type="ECO:0000313" key="4">
    <source>
        <dbReference type="Proteomes" id="UP000217431"/>
    </source>
</evidence>
<evidence type="ECO:0000256" key="1">
    <source>
        <dbReference type="SAM" id="SignalP"/>
    </source>
</evidence>
<dbReference type="Pfam" id="PF13568">
    <property type="entry name" value="OMP_b-brl_2"/>
    <property type="match status" value="1"/>
</dbReference>
<evidence type="ECO:0000259" key="2">
    <source>
        <dbReference type="Pfam" id="PF13568"/>
    </source>
</evidence>